<dbReference type="PANTHER" id="PTHR46730:SF4">
    <property type="entry name" value="POLYCYSTIC KIDNEY DISEASE PROTEIN 1-LIKE 1"/>
    <property type="match status" value="1"/>
</dbReference>
<dbReference type="RefSeq" id="WP_207861244.1">
    <property type="nucleotide sequence ID" value="NZ_JAFREP010000023.1"/>
</dbReference>
<evidence type="ECO:0000256" key="6">
    <source>
        <dbReference type="SAM" id="SignalP"/>
    </source>
</evidence>
<dbReference type="InterPro" id="IPR013783">
    <property type="entry name" value="Ig-like_fold"/>
</dbReference>
<name>A0A8J7U5W2_9BACT</name>
<feature type="domain" description="PKD" evidence="7">
    <location>
        <begin position="371"/>
        <end position="419"/>
    </location>
</feature>
<feature type="domain" description="PKD" evidence="7">
    <location>
        <begin position="900"/>
        <end position="986"/>
    </location>
</feature>
<dbReference type="Pfam" id="PF18911">
    <property type="entry name" value="PKD_4"/>
    <property type="match status" value="6"/>
</dbReference>
<dbReference type="GO" id="GO:0005261">
    <property type="term" value="F:monoatomic cation channel activity"/>
    <property type="evidence" value="ECO:0007669"/>
    <property type="project" value="TreeGrafter"/>
</dbReference>
<proteinExistence type="predicted"/>
<evidence type="ECO:0000259" key="7">
    <source>
        <dbReference type="PROSITE" id="PS50093"/>
    </source>
</evidence>
<dbReference type="PROSITE" id="PS50093">
    <property type="entry name" value="PKD"/>
    <property type="match status" value="7"/>
</dbReference>
<comment type="caution">
    <text evidence="8">The sequence shown here is derived from an EMBL/GenBank/DDBJ whole genome shotgun (WGS) entry which is preliminary data.</text>
</comment>
<dbReference type="GO" id="GO:0006816">
    <property type="term" value="P:calcium ion transport"/>
    <property type="evidence" value="ECO:0007669"/>
    <property type="project" value="TreeGrafter"/>
</dbReference>
<dbReference type="Proteomes" id="UP000664417">
    <property type="component" value="Unassembled WGS sequence"/>
</dbReference>
<keyword evidence="4" id="KW-1133">Transmembrane helix</keyword>
<reference evidence="8" key="1">
    <citation type="submission" date="2021-03" db="EMBL/GenBank/DDBJ databases">
        <authorList>
            <person name="Wang G."/>
        </authorList>
    </citation>
    <scope>NUCLEOTIDE SEQUENCE</scope>
    <source>
        <strain evidence="8">KCTC 12899</strain>
    </source>
</reference>
<dbReference type="InterPro" id="IPR000601">
    <property type="entry name" value="PKD_dom"/>
</dbReference>
<dbReference type="SMART" id="SM00089">
    <property type="entry name" value="PKD"/>
    <property type="match status" value="11"/>
</dbReference>
<feature type="domain" description="PKD" evidence="7">
    <location>
        <begin position="1412"/>
        <end position="1469"/>
    </location>
</feature>
<accession>A0A8J7U5W2</accession>
<dbReference type="InterPro" id="IPR035986">
    <property type="entry name" value="PKD_dom_sf"/>
</dbReference>
<dbReference type="InterPro" id="IPR022409">
    <property type="entry name" value="PKD/Chitinase_dom"/>
</dbReference>
<feature type="domain" description="PKD" evidence="7">
    <location>
        <begin position="1085"/>
        <end position="1151"/>
    </location>
</feature>
<evidence type="ECO:0000256" key="5">
    <source>
        <dbReference type="ARBA" id="ARBA00023136"/>
    </source>
</evidence>
<dbReference type="Pfam" id="PF17963">
    <property type="entry name" value="Big_9"/>
    <property type="match status" value="1"/>
</dbReference>
<feature type="signal peptide" evidence="6">
    <location>
        <begin position="1"/>
        <end position="27"/>
    </location>
</feature>
<feature type="domain" description="PKD" evidence="7">
    <location>
        <begin position="716"/>
        <end position="783"/>
    </location>
</feature>
<dbReference type="CDD" id="cd00146">
    <property type="entry name" value="PKD"/>
    <property type="match status" value="5"/>
</dbReference>
<evidence type="ECO:0000256" key="4">
    <source>
        <dbReference type="ARBA" id="ARBA00022989"/>
    </source>
</evidence>
<keyword evidence="3" id="KW-0677">Repeat</keyword>
<dbReference type="GO" id="GO:0005886">
    <property type="term" value="C:plasma membrane"/>
    <property type="evidence" value="ECO:0007669"/>
    <property type="project" value="TreeGrafter"/>
</dbReference>
<protein>
    <submittedName>
        <fullName evidence="8">PKD domain-containing protein</fullName>
    </submittedName>
</protein>
<evidence type="ECO:0000256" key="3">
    <source>
        <dbReference type="ARBA" id="ARBA00022737"/>
    </source>
</evidence>
<feature type="domain" description="PKD" evidence="7">
    <location>
        <begin position="1000"/>
        <end position="1074"/>
    </location>
</feature>
<dbReference type="EMBL" id="JAFREP010000023">
    <property type="protein sequence ID" value="MBO1321269.1"/>
    <property type="molecule type" value="Genomic_DNA"/>
</dbReference>
<feature type="chain" id="PRO_5035183730" evidence="6">
    <location>
        <begin position="28"/>
        <end position="1982"/>
    </location>
</feature>
<keyword evidence="9" id="KW-1185">Reference proteome</keyword>
<feature type="domain" description="PKD" evidence="7">
    <location>
        <begin position="454"/>
        <end position="526"/>
    </location>
</feature>
<evidence type="ECO:0000256" key="2">
    <source>
        <dbReference type="ARBA" id="ARBA00022692"/>
    </source>
</evidence>
<evidence type="ECO:0000313" key="8">
    <source>
        <dbReference type="EMBL" id="MBO1321269.1"/>
    </source>
</evidence>
<evidence type="ECO:0000313" key="9">
    <source>
        <dbReference type="Proteomes" id="UP000664417"/>
    </source>
</evidence>
<comment type="subcellular location">
    <subcellularLocation>
        <location evidence="1">Membrane</location>
        <topology evidence="1">Multi-pass membrane protein</topology>
    </subcellularLocation>
</comment>
<dbReference type="PANTHER" id="PTHR46730">
    <property type="entry name" value="POLYCYSTIN-1"/>
    <property type="match status" value="1"/>
</dbReference>
<keyword evidence="2" id="KW-0812">Transmembrane</keyword>
<sequence>MMHTLGRSDTLRFFIFAVLVSTSAALAQITEPENGADQFITLGSSLTFDGRHPSIFNTFDWDFDNSGIAPLTDVDDAGPYTRTFNRLGTFTITYVRYFFGSTVTTDTMTVTVVPDIQIDTPGSLAVVAADASPDEWHSFSSTIPVPSGEPADFYEIEWVVGDYISPNQGLFRFPGEDPGRQELTPSGIYRVIVDATYLDADGVEVITRGAEQIDVVVANRPEVTIDQPAFNAGAPTIIPTGGTINLESTVTDIDYADGSIFDGPGNAQYTWRLAGAAPDESTEDPGSVTLSNFGAYTFTLEVRDRWDLLGVAADTVNNPLTREVIVSHEPVGNLTTSLGAGPVININEGDPIDLIAGGSTDQDNVLVPNSDDLTFVWSFTGPVAIDPFETDLPRDPVSGFLFPGPGTYTVTLTVRDSLGVVDQTPEVITVNVNDRPDATIVTPNSDQLIQPNTTVNFAGEVVDTDAVSLTYAWNFDGGVGTDNVEDPGDVSFPNAGIYDVTFQATDDMGAQSTPATVRVTASTPPDSSITAPLNNEVLEVASFINFAGTGTDPDDAVPLAYSWRIQGPGVDDTVTQQNFSRQYGTPGIYTATLTTTDQYNVPDATPAQITFVVNSFPNGDIAEPAADVVIGTGESVTFAGQAGDPDAGATFTYDWALPGGDPATSTLEDPGAVTYNTNGGYTATFTVRDNFNTADPTPATRQIRVSDRPDGSITAPADDVITVISGSTVSFAASATDADDNGSLTYEWDFGGAAVAMNGAAVNATFGTSGEFTVTMRARDGYGLVDGNPPSKTLRVTDAPDGEIIAPTTAASIAVAVGETLRFEGAFTDLDNNSPHTFLWDFGLLGRTNTNQSPGELQFDSVGSGLVTFTVTDGYGIADQDPPGLTVNVTNRPNGTILTPAEPQVTIVTGESVNFTAETTDADNSTPFTFAWDFDGGAAGSTVESPGATAFNTPGVYNVSFTGIDAFAIEDDTPDTVTVRVTNRPEGTILEPAQNVVIGVGESVTFRGEGSDSDSDISPGMAYTWDFGGVAPSSDQAEPGSVTFNNTGTFTVSLTVRDGFDVPDDTPETVTVTVGERPDGTITVPGTEEVVINPGEAVTFTASVSDPDNSTPYSYAWDFDIADQVFATPTTDPITFPDAGRYPVALTVTDTMTLADLSPDTLTVVVNDPPEGTINRTVLGELLDNNGELIAGLGDQLTLQAEASDPNTLSGLPANTSFTYAWSFTGPGVNQAFEGAAPGVLNLDTIGTYTLTLTVTDDRGQADLEPDSIAFRVNDDPDAVITQPELDLVVNPGESQFFAGTVSDTDGDNPVVANWNFGMNGVPDSSDLEPGLIEFLQPGQITVTLTATDALGLTSRQPATRIITVNDPPSIDLFEPGVEDGGLLPVEQGSTVDFFVSVSDENPLSGLPDEAPESLNLNWNFGALGSANTAGTDVQFTNRGEFPVTFTVRDSFGGTTTRTLTIASTTRPTGQIVSPDQDAPVVNLGEGLVFEAEGNDDDLPGGESLRFVWDFDGEQICASPPCPDPGDVVGTEDPGLILFEDDMNVPELIRRVEMNVYDNYGLANAEPAVVNVRVNRPPSGLQLVVYTPPGSSLWGSNRALVADRDTVDNGLHLQSLQTQPALGTVEVATETDGPRTFYDYNFINPNGNPNSNRVEDYGYFPFDVRVTDPNNVVLDGVGAAMILPEEFMFSMRDWPETAITDCLQPGSEDCADFVRGREIDSMVEILNAPHLVRNQPPTVVDDYFVYTVGPFQILDVLANDFDGNEDSLELINVPATSDLGVSLAAADVVQYQNRNFVGFDHFTYSVQERFPDNSLGTVIDGDVYLAVNTSTPPNLCNNATLLSWVPGVSEDDSVIQTNVGFTNEILPNCKPEFDGPEVWWAIRFPEDVPAVGFTIDTLPGNINDPIGDTVLQVYRVNQPGALANMCANRDLLDCSDNISGANLYSRFTHGNAQDFAGQVLLFMVDAVDAEQGTVQLNLTTLP</sequence>
<evidence type="ECO:0000256" key="1">
    <source>
        <dbReference type="ARBA" id="ARBA00004141"/>
    </source>
</evidence>
<organism evidence="8 9">
    <name type="scientific">Acanthopleuribacter pedis</name>
    <dbReference type="NCBI Taxonomy" id="442870"/>
    <lineage>
        <taxon>Bacteria</taxon>
        <taxon>Pseudomonadati</taxon>
        <taxon>Acidobacteriota</taxon>
        <taxon>Holophagae</taxon>
        <taxon>Acanthopleuribacterales</taxon>
        <taxon>Acanthopleuribacteraceae</taxon>
        <taxon>Acanthopleuribacter</taxon>
    </lineage>
</organism>
<dbReference type="Gene3D" id="2.60.40.10">
    <property type="entry name" value="Immunoglobulins"/>
    <property type="match status" value="12"/>
</dbReference>
<keyword evidence="5" id="KW-0472">Membrane</keyword>
<dbReference type="SUPFAM" id="SSF49299">
    <property type="entry name" value="PKD domain"/>
    <property type="match status" value="9"/>
</dbReference>
<keyword evidence="6" id="KW-0732">Signal</keyword>
<dbReference type="Pfam" id="PF00801">
    <property type="entry name" value="PKD"/>
    <property type="match status" value="1"/>
</dbReference>
<gene>
    <name evidence="8" type="ORF">J3U88_22505</name>
</gene>